<accession>A0A251T4A0</accession>
<reference evidence="1" key="3">
    <citation type="submission" date="2020-06" db="EMBL/GenBank/DDBJ databases">
        <title>Helianthus annuus Genome sequencing and assembly Release 2.</title>
        <authorList>
            <person name="Gouzy J."/>
            <person name="Langlade N."/>
            <person name="Munos S."/>
        </authorList>
    </citation>
    <scope>NUCLEOTIDE SEQUENCE</scope>
    <source>
        <tissue evidence="1">Leaves</tissue>
    </source>
</reference>
<sequence length="58" mass="6920">MTPSFTSENSKVPDLFYFVDEFKLIFKFLLNSYDVFLNFNTDINYLQADFICCFHVCN</sequence>
<evidence type="ECO:0000313" key="3">
    <source>
        <dbReference type="Proteomes" id="UP000215914"/>
    </source>
</evidence>
<dbReference type="InParanoid" id="A0A251T4A0"/>
<dbReference type="Gramene" id="mRNA:HanXRQr2_Chr12g0558451">
    <property type="protein sequence ID" value="mRNA:HanXRQr2_Chr12g0558451"/>
    <property type="gene ID" value="HanXRQr2_Chr12g0558451"/>
</dbReference>
<dbReference type="EMBL" id="CM007901">
    <property type="protein sequence ID" value="OTG05945.1"/>
    <property type="molecule type" value="Genomic_DNA"/>
</dbReference>
<keyword evidence="3" id="KW-1185">Reference proteome</keyword>
<reference evidence="2" key="2">
    <citation type="submission" date="2017-02" db="EMBL/GenBank/DDBJ databases">
        <title>Sunflower complete genome.</title>
        <authorList>
            <person name="Langlade N."/>
            <person name="Munos S."/>
        </authorList>
    </citation>
    <scope>NUCLEOTIDE SEQUENCE [LARGE SCALE GENOMIC DNA]</scope>
    <source>
        <tissue evidence="2">Leaves</tissue>
    </source>
</reference>
<dbReference type="Proteomes" id="UP000215914">
    <property type="component" value="Chromosome 12"/>
</dbReference>
<dbReference type="AlphaFoldDB" id="A0A251T4A0"/>
<reference evidence="1 3" key="1">
    <citation type="journal article" date="2017" name="Nature">
        <title>The sunflower genome provides insights into oil metabolism, flowering and Asterid evolution.</title>
        <authorList>
            <person name="Badouin H."/>
            <person name="Gouzy J."/>
            <person name="Grassa C.J."/>
            <person name="Murat F."/>
            <person name="Staton S.E."/>
            <person name="Cottret L."/>
            <person name="Lelandais-Briere C."/>
            <person name="Owens G.L."/>
            <person name="Carrere S."/>
            <person name="Mayjonade B."/>
            <person name="Legrand L."/>
            <person name="Gill N."/>
            <person name="Kane N.C."/>
            <person name="Bowers J.E."/>
            <person name="Hubner S."/>
            <person name="Bellec A."/>
            <person name="Berard A."/>
            <person name="Berges H."/>
            <person name="Blanchet N."/>
            <person name="Boniface M.C."/>
            <person name="Brunel D."/>
            <person name="Catrice O."/>
            <person name="Chaidir N."/>
            <person name="Claudel C."/>
            <person name="Donnadieu C."/>
            <person name="Faraut T."/>
            <person name="Fievet G."/>
            <person name="Helmstetter N."/>
            <person name="King M."/>
            <person name="Knapp S.J."/>
            <person name="Lai Z."/>
            <person name="Le Paslier M.C."/>
            <person name="Lippi Y."/>
            <person name="Lorenzon L."/>
            <person name="Mandel J.R."/>
            <person name="Marage G."/>
            <person name="Marchand G."/>
            <person name="Marquand E."/>
            <person name="Bret-Mestries E."/>
            <person name="Morien E."/>
            <person name="Nambeesan S."/>
            <person name="Nguyen T."/>
            <person name="Pegot-Espagnet P."/>
            <person name="Pouilly N."/>
            <person name="Raftis F."/>
            <person name="Sallet E."/>
            <person name="Schiex T."/>
            <person name="Thomas J."/>
            <person name="Vandecasteele C."/>
            <person name="Vares D."/>
            <person name="Vear F."/>
            <person name="Vautrin S."/>
            <person name="Crespi M."/>
            <person name="Mangin B."/>
            <person name="Burke J.M."/>
            <person name="Salse J."/>
            <person name="Munos S."/>
            <person name="Vincourt P."/>
            <person name="Rieseberg L.H."/>
            <person name="Langlade N.B."/>
        </authorList>
    </citation>
    <scope>NUCLEOTIDE SEQUENCE [LARGE SCALE GENOMIC DNA]</scope>
    <source>
        <strain evidence="3">cv. SF193</strain>
        <tissue evidence="1">Leaves</tissue>
    </source>
</reference>
<organism evidence="2 3">
    <name type="scientific">Helianthus annuus</name>
    <name type="common">Common sunflower</name>
    <dbReference type="NCBI Taxonomy" id="4232"/>
    <lineage>
        <taxon>Eukaryota</taxon>
        <taxon>Viridiplantae</taxon>
        <taxon>Streptophyta</taxon>
        <taxon>Embryophyta</taxon>
        <taxon>Tracheophyta</taxon>
        <taxon>Spermatophyta</taxon>
        <taxon>Magnoliopsida</taxon>
        <taxon>eudicotyledons</taxon>
        <taxon>Gunneridae</taxon>
        <taxon>Pentapetalae</taxon>
        <taxon>asterids</taxon>
        <taxon>campanulids</taxon>
        <taxon>Asterales</taxon>
        <taxon>Asteraceae</taxon>
        <taxon>Asteroideae</taxon>
        <taxon>Heliantheae alliance</taxon>
        <taxon>Heliantheae</taxon>
        <taxon>Helianthus</taxon>
    </lineage>
</organism>
<evidence type="ECO:0000313" key="1">
    <source>
        <dbReference type="EMBL" id="KAF5779357.1"/>
    </source>
</evidence>
<proteinExistence type="predicted"/>
<protein>
    <submittedName>
        <fullName evidence="2">Uncharacterized protein</fullName>
    </submittedName>
</protein>
<gene>
    <name evidence="2" type="ORF">HannXRQ_Chr12g0379291</name>
    <name evidence="1" type="ORF">HanXRQr2_Chr12g0558451</name>
</gene>
<name>A0A251T4A0_HELAN</name>
<evidence type="ECO:0000313" key="2">
    <source>
        <dbReference type="EMBL" id="OTG05945.1"/>
    </source>
</evidence>
<dbReference type="EMBL" id="MNCJ02000327">
    <property type="protein sequence ID" value="KAF5779357.1"/>
    <property type="molecule type" value="Genomic_DNA"/>
</dbReference>